<gene>
    <name evidence="2" type="ORF">WR164_03750</name>
</gene>
<dbReference type="PROSITE" id="PS50943">
    <property type="entry name" value="HTH_CROC1"/>
    <property type="match status" value="1"/>
</dbReference>
<comment type="caution">
    <text evidence="2">The sequence shown here is derived from an EMBL/GenBank/DDBJ whole genome shotgun (WGS) entry which is preliminary data.</text>
</comment>
<keyword evidence="3" id="KW-1185">Reference proteome</keyword>
<evidence type="ECO:0000313" key="2">
    <source>
        <dbReference type="EMBL" id="GLB46396.1"/>
    </source>
</evidence>
<proteinExistence type="predicted"/>
<dbReference type="GO" id="GO:0003677">
    <property type="term" value="F:DNA binding"/>
    <property type="evidence" value="ECO:0007669"/>
    <property type="project" value="InterPro"/>
</dbReference>
<dbReference type="Pfam" id="PF13443">
    <property type="entry name" value="HTH_26"/>
    <property type="match status" value="1"/>
</dbReference>
<accession>A0A9W6B0Q1</accession>
<name>A0A9W6B0Q1_9LACO</name>
<dbReference type="InterPro" id="IPR010982">
    <property type="entry name" value="Lambda_DNA-bd_dom_sf"/>
</dbReference>
<dbReference type="Proteomes" id="UP001144204">
    <property type="component" value="Unassembled WGS sequence"/>
</dbReference>
<organism evidence="2 3">
    <name type="scientific">Philodulcilactobacillus myokoensis</name>
    <dbReference type="NCBI Taxonomy" id="2929573"/>
    <lineage>
        <taxon>Bacteria</taxon>
        <taxon>Bacillati</taxon>
        <taxon>Bacillota</taxon>
        <taxon>Bacilli</taxon>
        <taxon>Lactobacillales</taxon>
        <taxon>Lactobacillaceae</taxon>
        <taxon>Philodulcilactobacillus</taxon>
    </lineage>
</organism>
<dbReference type="EMBL" id="BRPL01000002">
    <property type="protein sequence ID" value="GLB46396.1"/>
    <property type="molecule type" value="Genomic_DNA"/>
</dbReference>
<reference evidence="2" key="2">
    <citation type="journal article" date="2023" name="PLoS ONE">
        <title>Philodulcilactobacillus myokoensis gen. nov., sp. nov., a fructophilic, acidophilic, and agar-phobic lactic acid bacterium isolated from fermented vegetable extracts.</title>
        <authorList>
            <person name="Kouya T."/>
            <person name="Ishiyama Y."/>
            <person name="Ohashi S."/>
            <person name="Kumakubo R."/>
            <person name="Yamazaki T."/>
            <person name="Otaki T."/>
        </authorList>
    </citation>
    <scope>NUCLEOTIDE SEQUENCE</scope>
    <source>
        <strain evidence="2">WR16-4</strain>
    </source>
</reference>
<evidence type="ECO:0000259" key="1">
    <source>
        <dbReference type="PROSITE" id="PS50943"/>
    </source>
</evidence>
<reference evidence="2" key="1">
    <citation type="submission" date="2022-07" db="EMBL/GenBank/DDBJ databases">
        <authorList>
            <person name="Kouya T."/>
            <person name="Ishiyama Y."/>
        </authorList>
    </citation>
    <scope>NUCLEOTIDE SEQUENCE</scope>
    <source>
        <strain evidence="2">WR16-4</strain>
    </source>
</reference>
<protein>
    <recommendedName>
        <fullName evidence="1">HTH cro/C1-type domain-containing protein</fullName>
    </recommendedName>
</protein>
<dbReference type="RefSeq" id="WP_286135856.1">
    <property type="nucleotide sequence ID" value="NZ_BRPL01000002.1"/>
</dbReference>
<dbReference type="InterPro" id="IPR001387">
    <property type="entry name" value="Cro/C1-type_HTH"/>
</dbReference>
<dbReference type="SUPFAM" id="SSF47413">
    <property type="entry name" value="lambda repressor-like DNA-binding domains"/>
    <property type="match status" value="1"/>
</dbReference>
<feature type="domain" description="HTH cro/C1-type" evidence="1">
    <location>
        <begin position="6"/>
        <end position="62"/>
    </location>
</feature>
<dbReference type="Gene3D" id="1.10.260.40">
    <property type="entry name" value="lambda repressor-like DNA-binding domains"/>
    <property type="match status" value="1"/>
</dbReference>
<dbReference type="SMART" id="SM00530">
    <property type="entry name" value="HTH_XRE"/>
    <property type="match status" value="1"/>
</dbReference>
<sequence length="221" mass="25629">MISNRLRDLIDERHISISNLSRQVHLSRNTIYNLINNQNLHGYQIQTLNKICSFFHVNIGDVLNFVEDKLTVKFDPKQVRMTQSVNHKAFYVSVDCSIIHHKKEIGTVKLMTKIDITYHHVIRLIYQIDSEGGLNKDYVKAVFNNPENLAQPVVQILSLPHIHNLIDDNYDGEILPVTGAGDNDQQSFDFDWNNQKKTIANFKKTNLKSGYLNPHDRFIFQ</sequence>
<dbReference type="AlphaFoldDB" id="A0A9W6B0Q1"/>
<evidence type="ECO:0000313" key="3">
    <source>
        <dbReference type="Proteomes" id="UP001144204"/>
    </source>
</evidence>